<keyword evidence="1" id="KW-0812">Transmembrane</keyword>
<proteinExistence type="predicted"/>
<evidence type="ECO:0000256" key="1">
    <source>
        <dbReference type="SAM" id="Phobius"/>
    </source>
</evidence>
<keyword evidence="3" id="KW-1185">Reference proteome</keyword>
<evidence type="ECO:0008006" key="4">
    <source>
        <dbReference type="Google" id="ProtNLM"/>
    </source>
</evidence>
<reference evidence="2 3" key="1">
    <citation type="submission" date="2023-12" db="EMBL/GenBank/DDBJ databases">
        <title>A high-quality genome assembly for Dillenia turbinata (Dilleniales).</title>
        <authorList>
            <person name="Chanderbali A."/>
        </authorList>
    </citation>
    <scope>NUCLEOTIDE SEQUENCE [LARGE SCALE GENOMIC DNA]</scope>
    <source>
        <strain evidence="2">LSX21</strain>
        <tissue evidence="2">Leaf</tissue>
    </source>
</reference>
<gene>
    <name evidence="2" type="ORF">RJ641_017413</name>
</gene>
<feature type="transmembrane region" description="Helical" evidence="1">
    <location>
        <begin position="141"/>
        <end position="162"/>
    </location>
</feature>
<accession>A0AAN8YZM6</accession>
<evidence type="ECO:0000313" key="3">
    <source>
        <dbReference type="Proteomes" id="UP001370490"/>
    </source>
</evidence>
<sequence>MSTAAIFSLSSPNLSYKPTLAFASRTLPSDQNHSKTLPVLTSYSNRLQLLKRNLSSASNLGFGFGRNLGFCVRAEKNGEGEVLDEVEEARKTSTMPDRFRYLTKEAPDPPVRWPWFVALSFLTYAWRAVLWELSNWKKLGFAILGFVGYLLKFALAVIYHFIGDPITYLIMTVETALYSIRAFYSTIVAYAPVPELTAVIMLSSIVLAIGEATVPHAASSQSLLITLSGLIGYATVRGLIIEPFFFTLLVGIFAFSRLVKKRDYVSSALPVAAALAAVGEPWVRVLAIGSYLALAIWHHWKKLSIGKQEVEDVATKRNLPLPLLGIALAIGVRLAAKWAGHRHLTWMIV</sequence>
<protein>
    <recommendedName>
        <fullName evidence="4">Embryo defective</fullName>
    </recommendedName>
</protein>
<organism evidence="2 3">
    <name type="scientific">Dillenia turbinata</name>
    <dbReference type="NCBI Taxonomy" id="194707"/>
    <lineage>
        <taxon>Eukaryota</taxon>
        <taxon>Viridiplantae</taxon>
        <taxon>Streptophyta</taxon>
        <taxon>Embryophyta</taxon>
        <taxon>Tracheophyta</taxon>
        <taxon>Spermatophyta</taxon>
        <taxon>Magnoliopsida</taxon>
        <taxon>eudicotyledons</taxon>
        <taxon>Gunneridae</taxon>
        <taxon>Pentapetalae</taxon>
        <taxon>Dilleniales</taxon>
        <taxon>Dilleniaceae</taxon>
        <taxon>Dillenia</taxon>
    </lineage>
</organism>
<feature type="transmembrane region" description="Helical" evidence="1">
    <location>
        <begin position="198"/>
        <end position="218"/>
    </location>
</feature>
<keyword evidence="1" id="KW-1133">Transmembrane helix</keyword>
<name>A0AAN8YZM6_9MAGN</name>
<feature type="transmembrane region" description="Helical" evidence="1">
    <location>
        <begin position="113"/>
        <end position="129"/>
    </location>
</feature>
<dbReference type="InterPro" id="IPR056894">
    <property type="entry name" value="AtTam38"/>
</dbReference>
<dbReference type="EMBL" id="JBAMMX010000022">
    <property type="protein sequence ID" value="KAK6918991.1"/>
    <property type="molecule type" value="Genomic_DNA"/>
</dbReference>
<feature type="transmembrane region" description="Helical" evidence="1">
    <location>
        <begin position="238"/>
        <end position="259"/>
    </location>
</feature>
<evidence type="ECO:0000313" key="2">
    <source>
        <dbReference type="EMBL" id="KAK6918991.1"/>
    </source>
</evidence>
<comment type="caution">
    <text evidence="2">The sequence shown here is derived from an EMBL/GenBank/DDBJ whole genome shotgun (WGS) entry which is preliminary data.</text>
</comment>
<dbReference type="Proteomes" id="UP001370490">
    <property type="component" value="Unassembled WGS sequence"/>
</dbReference>
<dbReference type="AlphaFoldDB" id="A0AAN8YZM6"/>
<keyword evidence="1" id="KW-0472">Membrane</keyword>
<dbReference type="Pfam" id="PF25114">
    <property type="entry name" value="AtTam38"/>
    <property type="match status" value="1"/>
</dbReference>